<name>A0ABR3JIQ2_9AGAR</name>
<accession>A0ABR3JIQ2</accession>
<sequence>MIGHKLNVLLQAGVIKRNKPFKHPCIIKVITKTFFEGGRGGHSSLADKHSKQFSSIFEEGPKMDELELPIPIVALAATAVHCALLEWQTGEHNKLTFHGDTYQPIYERHVKVLEDVRNERGKYHRLMADLYEMTSRSKKLAGEIIVDIGAMEE</sequence>
<protein>
    <recommendedName>
        <fullName evidence="1">DUF6532 domain-containing protein</fullName>
    </recommendedName>
</protein>
<dbReference type="InterPro" id="IPR045341">
    <property type="entry name" value="DUF6532"/>
</dbReference>
<gene>
    <name evidence="2" type="ORF">HGRIS_001599</name>
</gene>
<dbReference type="Pfam" id="PF20149">
    <property type="entry name" value="DUF6532"/>
    <property type="match status" value="1"/>
</dbReference>
<comment type="caution">
    <text evidence="2">The sequence shown here is derived from an EMBL/GenBank/DDBJ whole genome shotgun (WGS) entry which is preliminary data.</text>
</comment>
<evidence type="ECO:0000313" key="2">
    <source>
        <dbReference type="EMBL" id="KAL0955350.1"/>
    </source>
</evidence>
<proteinExistence type="predicted"/>
<dbReference type="EMBL" id="JASNQZ010000006">
    <property type="protein sequence ID" value="KAL0955350.1"/>
    <property type="molecule type" value="Genomic_DNA"/>
</dbReference>
<feature type="domain" description="DUF6532" evidence="1">
    <location>
        <begin position="13"/>
        <end position="115"/>
    </location>
</feature>
<organism evidence="2 3">
    <name type="scientific">Hohenbuehelia grisea</name>
    <dbReference type="NCBI Taxonomy" id="104357"/>
    <lineage>
        <taxon>Eukaryota</taxon>
        <taxon>Fungi</taxon>
        <taxon>Dikarya</taxon>
        <taxon>Basidiomycota</taxon>
        <taxon>Agaricomycotina</taxon>
        <taxon>Agaricomycetes</taxon>
        <taxon>Agaricomycetidae</taxon>
        <taxon>Agaricales</taxon>
        <taxon>Pleurotineae</taxon>
        <taxon>Pleurotaceae</taxon>
        <taxon>Hohenbuehelia</taxon>
    </lineage>
</organism>
<reference evidence="3" key="1">
    <citation type="submission" date="2024-06" db="EMBL/GenBank/DDBJ databases">
        <title>Multi-omics analyses provide insights into the biosynthesis of the anticancer antibiotic pleurotin in Hohenbuehelia grisea.</title>
        <authorList>
            <person name="Weaver J.A."/>
            <person name="Alberti F."/>
        </authorList>
    </citation>
    <scope>NUCLEOTIDE SEQUENCE [LARGE SCALE GENOMIC DNA]</scope>
    <source>
        <strain evidence="3">T-177</strain>
    </source>
</reference>
<evidence type="ECO:0000313" key="3">
    <source>
        <dbReference type="Proteomes" id="UP001556367"/>
    </source>
</evidence>
<evidence type="ECO:0000259" key="1">
    <source>
        <dbReference type="Pfam" id="PF20149"/>
    </source>
</evidence>
<dbReference type="Proteomes" id="UP001556367">
    <property type="component" value="Unassembled WGS sequence"/>
</dbReference>
<keyword evidence="3" id="KW-1185">Reference proteome</keyword>